<name>A0ABP0ALV4_PIPNA</name>
<evidence type="ECO:0000313" key="2">
    <source>
        <dbReference type="Proteomes" id="UP001314169"/>
    </source>
</evidence>
<proteinExistence type="predicted"/>
<gene>
    <name evidence="1" type="ORF">MPIPNATIZW_LOCUS18901</name>
</gene>
<sequence>MLQLWAWSLVGGVQEATHQCVSLDVSISVPLPSSISKIKTYFLKNCLHQSCHWWHLLGQNQNSSSRNTTHLGSGVAGAWAIGSALLSQVLDSTQQHVPNGSVTYPGGLKTIHSLQNARIHICIWKNVSCL</sequence>
<accession>A0ABP0ALV4</accession>
<organism evidence="1 2">
    <name type="scientific">Pipistrellus nathusii</name>
    <name type="common">Nathusius' pipistrelle</name>
    <dbReference type="NCBI Taxonomy" id="59473"/>
    <lineage>
        <taxon>Eukaryota</taxon>
        <taxon>Metazoa</taxon>
        <taxon>Chordata</taxon>
        <taxon>Craniata</taxon>
        <taxon>Vertebrata</taxon>
        <taxon>Euteleostomi</taxon>
        <taxon>Mammalia</taxon>
        <taxon>Eutheria</taxon>
        <taxon>Laurasiatheria</taxon>
        <taxon>Chiroptera</taxon>
        <taxon>Yangochiroptera</taxon>
        <taxon>Vespertilionidae</taxon>
        <taxon>Pipistrellus</taxon>
    </lineage>
</organism>
<dbReference type="Proteomes" id="UP001314169">
    <property type="component" value="Chromosome X"/>
</dbReference>
<protein>
    <submittedName>
        <fullName evidence="1">Uncharacterized protein</fullName>
    </submittedName>
</protein>
<keyword evidence="2" id="KW-1185">Reference proteome</keyword>
<dbReference type="EMBL" id="OY882879">
    <property type="protein sequence ID" value="CAK6450595.1"/>
    <property type="molecule type" value="Genomic_DNA"/>
</dbReference>
<reference evidence="1" key="1">
    <citation type="submission" date="2023-12" db="EMBL/GenBank/DDBJ databases">
        <authorList>
            <person name="Brown T."/>
        </authorList>
    </citation>
    <scope>NUCLEOTIDE SEQUENCE</scope>
</reference>
<evidence type="ECO:0000313" key="1">
    <source>
        <dbReference type="EMBL" id="CAK6450595.1"/>
    </source>
</evidence>